<sequence>MAYITEMKMVVAMTAYSMSWVALNAINMREMKRKILLLKRVLRFAGILIALPAKRPWYKMMRVKRMGWALITASVGVLTGPRKLLSLGIYSNPRY</sequence>
<name>A0A6H1QU57_9PHYC</name>
<proteinExistence type="predicted"/>
<accession>A0A6H1QU57</accession>
<protein>
    <submittedName>
        <fullName evidence="1">Uncharacterized protein</fullName>
    </submittedName>
</protein>
<dbReference type="EMBL" id="MN688676">
    <property type="protein sequence ID" value="QIZ31108.1"/>
    <property type="molecule type" value="Genomic_DNA"/>
</dbReference>
<organism evidence="1">
    <name type="scientific">Ostreococcus mediterraneus virus 2</name>
    <dbReference type="NCBI Taxonomy" id="2726183"/>
    <lineage>
        <taxon>Viruses</taxon>
        <taxon>Varidnaviria</taxon>
        <taxon>Bamfordvirae</taxon>
        <taxon>Nucleocytoviricota</taxon>
        <taxon>Megaviricetes</taxon>
        <taxon>Algavirales</taxon>
        <taxon>Phycodnaviridae</taxon>
        <taxon>Prasinovirus</taxon>
    </lineage>
</organism>
<reference evidence="1" key="1">
    <citation type="journal article" date="2020" name="Sci. Adv.">
        <title>Virus-host coexistence in phytoplankton through the genomic lens.</title>
        <authorList>
            <person name="Yau S."/>
            <person name="Krasovec M."/>
            <person name="Benites L.F."/>
            <person name="Rombauts S."/>
            <person name="Groussin M."/>
            <person name="Vancaester E."/>
            <person name="Aury J.M."/>
            <person name="Derelle E."/>
            <person name="Desdevises Y."/>
            <person name="Escande M.L."/>
            <person name="Grimsley N."/>
            <person name="Guy J."/>
            <person name="Moreau H."/>
            <person name="Sanchez-Brosseau S."/>
            <person name="van de Peer Y."/>
            <person name="Vandepoele K."/>
            <person name="Gourbiere S."/>
            <person name="Piganeau G."/>
        </authorList>
    </citation>
    <scope>NUCLEOTIDE SEQUENCE</scope>
    <source>
        <strain evidence="1">OmV2</strain>
    </source>
</reference>
<evidence type="ECO:0000313" key="1">
    <source>
        <dbReference type="EMBL" id="QIZ31108.1"/>
    </source>
</evidence>
<gene>
    <name evidence="1" type="ORF">orf00080</name>
</gene>